<comment type="caution">
    <text evidence="2">The sequence shown here is derived from an EMBL/GenBank/DDBJ whole genome shotgun (WGS) entry which is preliminary data.</text>
</comment>
<reference evidence="2 3" key="1">
    <citation type="submission" date="2019-04" db="EMBL/GenBank/DDBJ databases">
        <title>Pedobacter sp. RP-3-22 sp. nov., isolated from Arctic soil.</title>
        <authorList>
            <person name="Dahal R.H."/>
            <person name="Kim D.-U."/>
        </authorList>
    </citation>
    <scope>NUCLEOTIDE SEQUENCE [LARGE SCALE GENOMIC DNA]</scope>
    <source>
        <strain evidence="2 3">RP-3-22</strain>
    </source>
</reference>
<name>A0A4U1CS66_9SPHI</name>
<dbReference type="OrthoDB" id="746867at2"/>
<proteinExistence type="predicted"/>
<dbReference type="Proteomes" id="UP000309488">
    <property type="component" value="Unassembled WGS sequence"/>
</dbReference>
<feature type="transmembrane region" description="Helical" evidence="1">
    <location>
        <begin position="20"/>
        <end position="39"/>
    </location>
</feature>
<dbReference type="EMBL" id="SWBR01000002">
    <property type="protein sequence ID" value="TKC09860.1"/>
    <property type="molecule type" value="Genomic_DNA"/>
</dbReference>
<keyword evidence="3" id="KW-1185">Reference proteome</keyword>
<keyword evidence="1" id="KW-1133">Transmembrane helix</keyword>
<accession>A0A4U1CS66</accession>
<evidence type="ECO:0000313" key="3">
    <source>
        <dbReference type="Proteomes" id="UP000309488"/>
    </source>
</evidence>
<gene>
    <name evidence="2" type="ORF">FA048_06505</name>
</gene>
<keyword evidence="1" id="KW-0812">Transmembrane</keyword>
<sequence>MNEFIDWLSKYLGIEKNPTATIIVSLSVFCLGIVINELLKAIGRFRERRAIRELVRRNYLIFHKYLYQQSQSLKLFESLVTVKGGPNFNVYVRPCSALDNFKDISYSNSFKAFFVGFENIKLKGRIKRIQAFDNLYHCISTIRKEQEKMFPIIGSFKDEAVQIINKLNKSLKEAFEVTADVAVELSSKPPNLELNKWLSHRHKIYQACFSKGDPSDVNEVRKYFIEILDFETANSKPITTIMNSKEFWYYHKKIHSALGDIDSLNTLVSNTKSYCKTISDKFEYTAQDLKHIINRYLTENLNKKYINVD</sequence>
<protein>
    <submittedName>
        <fullName evidence="2">Uncharacterized protein</fullName>
    </submittedName>
</protein>
<evidence type="ECO:0000256" key="1">
    <source>
        <dbReference type="SAM" id="Phobius"/>
    </source>
</evidence>
<keyword evidence="1" id="KW-0472">Membrane</keyword>
<dbReference type="AlphaFoldDB" id="A0A4U1CS66"/>
<organism evidence="2 3">
    <name type="scientific">Pedobacter polaris</name>
    <dbReference type="NCBI Taxonomy" id="2571273"/>
    <lineage>
        <taxon>Bacteria</taxon>
        <taxon>Pseudomonadati</taxon>
        <taxon>Bacteroidota</taxon>
        <taxon>Sphingobacteriia</taxon>
        <taxon>Sphingobacteriales</taxon>
        <taxon>Sphingobacteriaceae</taxon>
        <taxon>Pedobacter</taxon>
    </lineage>
</organism>
<dbReference type="RefSeq" id="WP_136839438.1">
    <property type="nucleotide sequence ID" value="NZ_SWBR01000002.1"/>
</dbReference>
<evidence type="ECO:0000313" key="2">
    <source>
        <dbReference type="EMBL" id="TKC09860.1"/>
    </source>
</evidence>